<accession>D5AGD2</accession>
<evidence type="ECO:0000313" key="6">
    <source>
        <dbReference type="EMBL" id="ADE30897.1"/>
    </source>
</evidence>
<gene>
    <name evidence="5" type="primary">sepF</name>
    <name evidence="6" type="ordered locus">SSGZ1_0432</name>
</gene>
<dbReference type="GO" id="GO:0043093">
    <property type="term" value="P:FtsZ-dependent cytokinesis"/>
    <property type="evidence" value="ECO:0007669"/>
    <property type="project" value="UniProtKB-UniRule"/>
</dbReference>
<dbReference type="Gene3D" id="3.30.110.150">
    <property type="entry name" value="SepF-like protein"/>
    <property type="match status" value="1"/>
</dbReference>
<reference evidence="6 7" key="1">
    <citation type="journal article" date="2009" name="J. Infect. Dis.">
        <title>Clinical, experimental, and genomic differences between intermediately pathogenic, highly pathogenic, and epidemic Streptococcus suis.</title>
        <authorList>
            <person name="Ye C."/>
            <person name="Zheng H."/>
            <person name="Zhang J."/>
            <person name="Jing H."/>
            <person name="Wang L."/>
            <person name="Xiong Y."/>
            <person name="Wang W."/>
            <person name="Zhou Z."/>
            <person name="Sun Q."/>
            <person name="Luo X."/>
            <person name="Du H."/>
            <person name="Gottschalk M."/>
            <person name="Xu J."/>
        </authorList>
    </citation>
    <scope>NUCLEOTIDE SEQUENCE [LARGE SCALE GENOMIC DNA]</scope>
    <source>
        <strain evidence="6 7">GZ1</strain>
    </source>
</reference>
<dbReference type="AlphaFoldDB" id="D5AGD2"/>
<dbReference type="InterPro" id="IPR023052">
    <property type="entry name" value="Cell_div_SepF"/>
</dbReference>
<name>D5AGD2_STRGZ</name>
<comment type="function">
    <text evidence="4 5">Cell division protein that is part of the divisome complex and is recruited early to the Z-ring. Probably stimulates Z-ring formation, perhaps through the cross-linking of FtsZ protofilaments. Its function overlaps with FtsA.</text>
</comment>
<evidence type="ECO:0000313" key="7">
    <source>
        <dbReference type="Proteomes" id="UP000002359"/>
    </source>
</evidence>
<dbReference type="GO" id="GO:0005737">
    <property type="term" value="C:cytoplasm"/>
    <property type="evidence" value="ECO:0007669"/>
    <property type="project" value="UniProtKB-SubCell"/>
</dbReference>
<dbReference type="EMBL" id="CP000837">
    <property type="protein sequence ID" value="ADE30897.1"/>
    <property type="molecule type" value="Genomic_DNA"/>
</dbReference>
<dbReference type="HOGENOM" id="CLU_078499_2_0_9"/>
<dbReference type="HAMAP" id="MF_01197">
    <property type="entry name" value="SepF"/>
    <property type="match status" value="1"/>
</dbReference>
<dbReference type="PANTHER" id="PTHR35798:SF1">
    <property type="entry name" value="CELL DIVISION PROTEIN SEPF"/>
    <property type="match status" value="1"/>
</dbReference>
<evidence type="ECO:0000256" key="3">
    <source>
        <dbReference type="ARBA" id="ARBA00023306"/>
    </source>
</evidence>
<sequence length="200" mass="23150">MAQHSLNNGEEENMALKDTFKNLFNYFEVDEVNEVEEQADAYSMPNDRPKMRVANTTVAPVREQQPKVETRREARSESQLQRLHERQQELMTNNNEKEIVKTTIDIKFPKRYEDAPEMVNLLLDNASILIDFQYMSEQQARRCLDYLDGARSVLSGNLKKVSNTMWLLTPVNVTVNIEELRNAGTTTGVADSNFEFDIKR</sequence>
<organism evidence="6 7">
    <name type="scientific">Streptococcus suis (strain GZ1)</name>
    <dbReference type="NCBI Taxonomy" id="423211"/>
    <lineage>
        <taxon>Bacteria</taxon>
        <taxon>Bacillati</taxon>
        <taxon>Bacillota</taxon>
        <taxon>Bacilli</taxon>
        <taxon>Lactobacillales</taxon>
        <taxon>Streptococcaceae</taxon>
        <taxon>Streptococcus</taxon>
    </lineage>
</organism>
<keyword evidence="3 5" id="KW-0131">Cell cycle</keyword>
<evidence type="ECO:0000256" key="4">
    <source>
        <dbReference type="ARBA" id="ARBA00044936"/>
    </source>
</evidence>
<keyword evidence="1 5" id="KW-0132">Cell division</keyword>
<keyword evidence="5" id="KW-0963">Cytoplasm</keyword>
<dbReference type="KEGG" id="ssw:SSGZ1_0432"/>
<comment type="similarity">
    <text evidence="5">Belongs to the SepF family.</text>
</comment>
<proteinExistence type="inferred from homology"/>
<dbReference type="PATRIC" id="fig|423211.3.peg.430"/>
<dbReference type="Proteomes" id="UP000002359">
    <property type="component" value="Chromosome"/>
</dbReference>
<comment type="subcellular location">
    <subcellularLocation>
        <location evidence="5">Cytoplasm</location>
    </subcellularLocation>
    <text evidence="5">Localizes to the division site, in a FtsZ-dependent manner.</text>
</comment>
<dbReference type="InterPro" id="IPR007561">
    <property type="entry name" value="Cell_div_SepF/SepF-rel"/>
</dbReference>
<dbReference type="PANTHER" id="PTHR35798">
    <property type="entry name" value="CELL DIVISION PROTEIN SEPF"/>
    <property type="match status" value="1"/>
</dbReference>
<dbReference type="InterPro" id="IPR038594">
    <property type="entry name" value="SepF-like_sf"/>
</dbReference>
<evidence type="ECO:0000256" key="5">
    <source>
        <dbReference type="HAMAP-Rule" id="MF_01197"/>
    </source>
</evidence>
<comment type="subunit">
    <text evidence="5">Homodimer. Interacts with FtsZ.</text>
</comment>
<dbReference type="Pfam" id="PF04472">
    <property type="entry name" value="SepF"/>
    <property type="match status" value="1"/>
</dbReference>
<evidence type="ECO:0000256" key="1">
    <source>
        <dbReference type="ARBA" id="ARBA00022618"/>
    </source>
</evidence>
<protein>
    <recommendedName>
        <fullName evidence="5">Cell division protein SepF</fullName>
    </recommendedName>
</protein>
<keyword evidence="2 5" id="KW-0717">Septation</keyword>
<evidence type="ECO:0000256" key="2">
    <source>
        <dbReference type="ARBA" id="ARBA00023210"/>
    </source>
</evidence>
<dbReference type="GO" id="GO:0000917">
    <property type="term" value="P:division septum assembly"/>
    <property type="evidence" value="ECO:0007669"/>
    <property type="project" value="UniProtKB-KW"/>
</dbReference>